<reference evidence="2 3" key="1">
    <citation type="submission" date="2020-08" db="EMBL/GenBank/DDBJ databases">
        <title>Genomic Encyclopedia of Type Strains, Phase IV (KMG-IV): sequencing the most valuable type-strain genomes for metagenomic binning, comparative biology and taxonomic classification.</title>
        <authorList>
            <person name="Goeker M."/>
        </authorList>
    </citation>
    <scope>NUCLEOTIDE SEQUENCE [LARGE SCALE GENOMIC DNA]</scope>
    <source>
        <strain evidence="2 3">DSM 17498</strain>
    </source>
</reference>
<protein>
    <submittedName>
        <fullName evidence="2">Uncharacterized protein</fullName>
    </submittedName>
</protein>
<dbReference type="RefSeq" id="WP_051472561.1">
    <property type="nucleotide sequence ID" value="NZ_JACHIJ010000002.1"/>
</dbReference>
<dbReference type="AlphaFoldDB" id="A0A840MVV6"/>
<proteinExistence type="predicted"/>
<comment type="caution">
    <text evidence="2">The sequence shown here is derived from an EMBL/GenBank/DDBJ whole genome shotgun (WGS) entry which is preliminary data.</text>
</comment>
<feature type="transmembrane region" description="Helical" evidence="1">
    <location>
        <begin position="166"/>
        <end position="189"/>
    </location>
</feature>
<feature type="transmembrane region" description="Helical" evidence="1">
    <location>
        <begin position="95"/>
        <end position="121"/>
    </location>
</feature>
<keyword evidence="1" id="KW-1133">Transmembrane helix</keyword>
<accession>A0A840MVV6</accession>
<name>A0A840MVV6_9BRAD</name>
<keyword evidence="1" id="KW-0472">Membrane</keyword>
<feature type="transmembrane region" description="Helical" evidence="1">
    <location>
        <begin position="61"/>
        <end position="89"/>
    </location>
</feature>
<evidence type="ECO:0000256" key="1">
    <source>
        <dbReference type="SAM" id="Phobius"/>
    </source>
</evidence>
<gene>
    <name evidence="2" type="ORF">HNQ36_001829</name>
</gene>
<sequence length="203" mass="21622">MRDWRDGSPRHADLRHHYDDDSRNSLGGHSAIHYTYQRAVEVVEGTNPVILSREHPPMLTLAIPLSIVGLGVFCWILYSLAVYALPFFIGLSVAFYAHVTGAGAAGAIILGLLSAGFVLAIGQTAFATAHSPVLRIVLGLTFTIPASLAGYYASLTLGGLTIPSEGWRHVFALVDAVAIGATAWLRLAAMPAGVEAYRLPVQS</sequence>
<dbReference type="EMBL" id="JACHIJ010000002">
    <property type="protein sequence ID" value="MBB5051875.1"/>
    <property type="molecule type" value="Genomic_DNA"/>
</dbReference>
<keyword evidence="1" id="KW-0812">Transmembrane</keyword>
<feature type="transmembrane region" description="Helical" evidence="1">
    <location>
        <begin position="133"/>
        <end position="154"/>
    </location>
</feature>
<dbReference type="Proteomes" id="UP000521227">
    <property type="component" value="Unassembled WGS sequence"/>
</dbReference>
<organism evidence="2 3">
    <name type="scientific">Afipia massiliensis</name>
    <dbReference type="NCBI Taxonomy" id="211460"/>
    <lineage>
        <taxon>Bacteria</taxon>
        <taxon>Pseudomonadati</taxon>
        <taxon>Pseudomonadota</taxon>
        <taxon>Alphaproteobacteria</taxon>
        <taxon>Hyphomicrobiales</taxon>
        <taxon>Nitrobacteraceae</taxon>
        <taxon>Afipia</taxon>
    </lineage>
</organism>
<evidence type="ECO:0000313" key="2">
    <source>
        <dbReference type="EMBL" id="MBB5051875.1"/>
    </source>
</evidence>
<evidence type="ECO:0000313" key="3">
    <source>
        <dbReference type="Proteomes" id="UP000521227"/>
    </source>
</evidence>